<keyword evidence="3 6" id="KW-0597">Phosphoprotein</keyword>
<dbReference type="Gene3D" id="3.30.565.10">
    <property type="entry name" value="Histidine kinase-like ATPase, C-terminal domain"/>
    <property type="match status" value="1"/>
</dbReference>
<evidence type="ECO:0000259" key="11">
    <source>
        <dbReference type="PROSITE" id="PS50113"/>
    </source>
</evidence>
<dbReference type="Gene3D" id="1.10.287.130">
    <property type="match status" value="1"/>
</dbReference>
<dbReference type="SUPFAM" id="SSF55785">
    <property type="entry name" value="PYP-like sensor domain (PAS domain)"/>
    <property type="match status" value="5"/>
</dbReference>
<feature type="domain" description="PAS" evidence="10">
    <location>
        <begin position="846"/>
        <end position="916"/>
    </location>
</feature>
<dbReference type="Pfam" id="PF00072">
    <property type="entry name" value="Response_reg"/>
    <property type="match status" value="1"/>
</dbReference>
<evidence type="ECO:0000256" key="2">
    <source>
        <dbReference type="ARBA" id="ARBA00012438"/>
    </source>
</evidence>
<dbReference type="Pfam" id="PF00512">
    <property type="entry name" value="HisKA"/>
    <property type="match status" value="1"/>
</dbReference>
<dbReference type="EMBL" id="JAGQFT010000066">
    <property type="protein sequence ID" value="MBR0562656.1"/>
    <property type="molecule type" value="Genomic_DNA"/>
</dbReference>
<dbReference type="InterPro" id="IPR036890">
    <property type="entry name" value="HATPase_C_sf"/>
</dbReference>
<dbReference type="FunFam" id="3.30.450.20:FF:000099">
    <property type="entry name" value="Sensory box sensor histidine kinase"/>
    <property type="match status" value="1"/>
</dbReference>
<evidence type="ECO:0000256" key="1">
    <source>
        <dbReference type="ARBA" id="ARBA00000085"/>
    </source>
</evidence>
<accession>A0A8J8AXI4</accession>
<dbReference type="CDD" id="cd00082">
    <property type="entry name" value="HisKA"/>
    <property type="match status" value="1"/>
</dbReference>
<dbReference type="SMART" id="SM00065">
    <property type="entry name" value="GAF"/>
    <property type="match status" value="1"/>
</dbReference>
<evidence type="ECO:0000256" key="3">
    <source>
        <dbReference type="ARBA" id="ARBA00022553"/>
    </source>
</evidence>
<feature type="domain" description="PAS" evidence="10">
    <location>
        <begin position="588"/>
        <end position="659"/>
    </location>
</feature>
<dbReference type="InterPro" id="IPR001789">
    <property type="entry name" value="Sig_transdc_resp-reg_receiver"/>
</dbReference>
<dbReference type="CDD" id="cd00130">
    <property type="entry name" value="PAS"/>
    <property type="match status" value="5"/>
</dbReference>
<dbReference type="PROSITE" id="PS50110">
    <property type="entry name" value="RESPONSE_REGULATORY"/>
    <property type="match status" value="1"/>
</dbReference>
<dbReference type="Pfam" id="PF00989">
    <property type="entry name" value="PAS"/>
    <property type="match status" value="1"/>
</dbReference>
<dbReference type="Pfam" id="PF08447">
    <property type="entry name" value="PAS_3"/>
    <property type="match status" value="4"/>
</dbReference>
<dbReference type="InterPro" id="IPR013655">
    <property type="entry name" value="PAS_fold_3"/>
</dbReference>
<dbReference type="PROSITE" id="PS50112">
    <property type="entry name" value="PAS"/>
    <property type="match status" value="4"/>
</dbReference>
<comment type="caution">
    <text evidence="12">The sequence shown here is derived from an EMBL/GenBank/DDBJ whole genome shotgun (WGS) entry which is preliminary data.</text>
</comment>
<evidence type="ECO:0000259" key="8">
    <source>
        <dbReference type="PROSITE" id="PS50109"/>
    </source>
</evidence>
<evidence type="ECO:0000259" key="10">
    <source>
        <dbReference type="PROSITE" id="PS50112"/>
    </source>
</evidence>
<dbReference type="InterPro" id="IPR001610">
    <property type="entry name" value="PAC"/>
</dbReference>
<feature type="domain" description="Response regulatory" evidence="9">
    <location>
        <begin position="1257"/>
        <end position="1372"/>
    </location>
</feature>
<dbReference type="Gene3D" id="3.30.450.40">
    <property type="match status" value="1"/>
</dbReference>
<feature type="domain" description="PAC" evidence="11">
    <location>
        <begin position="240"/>
        <end position="293"/>
    </location>
</feature>
<evidence type="ECO:0000256" key="4">
    <source>
        <dbReference type="ARBA" id="ARBA00022679"/>
    </source>
</evidence>
<dbReference type="Gene3D" id="3.40.50.2300">
    <property type="match status" value="1"/>
</dbReference>
<evidence type="ECO:0000259" key="9">
    <source>
        <dbReference type="PROSITE" id="PS50110"/>
    </source>
</evidence>
<feature type="domain" description="PAS" evidence="10">
    <location>
        <begin position="717"/>
        <end position="789"/>
    </location>
</feature>
<dbReference type="InterPro" id="IPR013767">
    <property type="entry name" value="PAS_fold"/>
</dbReference>
<dbReference type="NCBIfam" id="TIGR00229">
    <property type="entry name" value="sensory_box"/>
    <property type="match status" value="4"/>
</dbReference>
<sequence length="1375" mass="151430">MSTRSAWRSSDRSAAEHGPAPQVAWAAALDGLLAVAPALFGVATVAVVADDGRAPRVAAAAGAERPEIDPHRCAALLPRGAGDAVVVEAGDGMRFFAGLRVPGSADADLLLCLLDDAPRALPEAQGRALAAFAHQLGDRLRLDAERDARGGEQARIRQLEAEHRAERDHHLAVLDSAVDYAILAFEADGRIDAWNRGAEAIFGWPQADALGRDIGEFFTADDVRAGVPAALRETARDAGRAVETRWMRRRDGSGFWARGELMPRRGAGGACSGFVLVLRDRTEQIEREQELQRSRERLDMALATAGAVGVWDYDAVADRVHASEDFARRFGAPGGDAEAGLPLAVFLQGVHPDDRERVLHNIRATLLSGDQLQEEYRIGADTPQGEIWVLASSQVQRDADGRALRLPGVLIDITERKRTEARQAFLLDLSDRLQHARSGRDVALTVSESIGDVLGVARLNYGQVEDDVLLVEQGAQGRQALQQPLRLPLAELGAGFLAALAGGETVAVDDVRTHPLTRERRELYLARDAQAFVAVPLLDAGRLRALFYIKSQRPRRWSGHDLALLQDIAERTRIAEGRARAEEAAMDARERLYLATQATGLGVWDLDVRTGKLNWDRRVRELFGLGSNAPVDLDAFYRGLHPDDRDRVGREVARAIEGGPGVGFNTEYRTVDPVDGRVRVIAANGLTVHEEGEPVWFVGTVRDLTEERATAAREREIAERYRLASRATNDAVWDWDLQRDLVQWNEAVTTLFGFPQERVPPSSQWWIDSIHPDDRERVAESIHAVIEGSSEHWSEEYRFGCADGSYASVLDRGYVLRDATGEAVRMIGAMLDLTDRKRAEHALQESEDRFRAITESMPQMVWSTRPDGYHDFFNPRWYDYTGVPYGSTDAEAWLQVFHPDDHARTGARWRHSLETGEPYEIEYRLRRSDGVYRWVLGRAMATRDAAGRITRWFGTCTDIEEQVQAREALARFGEQLEREVAERTAELRRNEEALRQAQKMEAIGQLTGGIAHDFNNLLTGIVGALEIVQLRIRQGRTQDIGRFAEAAIAAANRAAALTHRLLAFSRRQPLDPRAVDANRLVRSMEELLRRTLGETVALEIDIRPALWVTLCDPHQLENALLNLVINARDAMPGGGRLQVRTANSDLRDPAEAAEAGVDPGEYVTLCVSDTGHGMSAEVIERAFDPFFTTKAFGKGTGLGLSMIYGFVRQSGGFTRILSTPEQGTAVTLYLPRHHGEAESERRAVRHVEVQAAPADEVVLVVEDEATVRELVVQVLRDLGYAAIEAADGPAGLEILRSEARIDLLVSDIGLPGINGRQLAMEARRLRPELGVLLMTGYAPDATAAEGFLEAGMELVTKPFTLEALAARIRAMVGAG</sequence>
<gene>
    <name evidence="12" type="ORF">KB893_09015</name>
</gene>
<comment type="catalytic activity">
    <reaction evidence="1">
        <text>ATP + protein L-histidine = ADP + protein N-phospho-L-histidine.</text>
        <dbReference type="EC" id="2.7.13.3"/>
    </reaction>
</comment>
<dbReference type="SMART" id="SM00086">
    <property type="entry name" value="PAC"/>
    <property type="match status" value="5"/>
</dbReference>
<feature type="modified residue" description="4-aspartylphosphate" evidence="6">
    <location>
        <position position="1307"/>
    </location>
</feature>
<dbReference type="InterPro" id="IPR000014">
    <property type="entry name" value="PAS"/>
</dbReference>
<feature type="domain" description="PAS" evidence="10">
    <location>
        <begin position="166"/>
        <end position="222"/>
    </location>
</feature>
<dbReference type="InterPro" id="IPR003018">
    <property type="entry name" value="GAF"/>
</dbReference>
<keyword evidence="5" id="KW-0418">Kinase</keyword>
<name>A0A8J8AXI4_9GAMM</name>
<keyword evidence="7" id="KW-0175">Coiled coil</keyword>
<dbReference type="EC" id="2.7.13.3" evidence="2"/>
<dbReference type="PANTHER" id="PTHR43304:SF1">
    <property type="entry name" value="PAC DOMAIN-CONTAINING PROTEIN"/>
    <property type="match status" value="1"/>
</dbReference>
<dbReference type="PROSITE" id="PS50113">
    <property type="entry name" value="PAC"/>
    <property type="match status" value="5"/>
</dbReference>
<feature type="domain" description="PAC" evidence="11">
    <location>
        <begin position="372"/>
        <end position="425"/>
    </location>
</feature>
<dbReference type="InterPro" id="IPR000700">
    <property type="entry name" value="PAS-assoc_C"/>
</dbReference>
<dbReference type="InterPro" id="IPR011006">
    <property type="entry name" value="CheY-like_superfamily"/>
</dbReference>
<feature type="domain" description="PAC" evidence="11">
    <location>
        <begin position="793"/>
        <end position="845"/>
    </location>
</feature>
<proteinExistence type="predicted"/>
<protein>
    <recommendedName>
        <fullName evidence="2">histidine kinase</fullName>
        <ecNumber evidence="2">2.7.13.3</ecNumber>
    </recommendedName>
</protein>
<dbReference type="InterPro" id="IPR052162">
    <property type="entry name" value="Sensor_kinase/Photoreceptor"/>
</dbReference>
<dbReference type="SMART" id="SM00448">
    <property type="entry name" value="REC"/>
    <property type="match status" value="1"/>
</dbReference>
<dbReference type="Pfam" id="PF02518">
    <property type="entry name" value="HATPase_c"/>
    <property type="match status" value="1"/>
</dbReference>
<dbReference type="PANTHER" id="PTHR43304">
    <property type="entry name" value="PHYTOCHROME-LIKE PROTEIN CPH1"/>
    <property type="match status" value="1"/>
</dbReference>
<dbReference type="InterPro" id="IPR003594">
    <property type="entry name" value="HATPase_dom"/>
</dbReference>
<dbReference type="SMART" id="SM00091">
    <property type="entry name" value="PAS"/>
    <property type="match status" value="5"/>
</dbReference>
<dbReference type="InterPro" id="IPR005467">
    <property type="entry name" value="His_kinase_dom"/>
</dbReference>
<evidence type="ECO:0000256" key="5">
    <source>
        <dbReference type="ARBA" id="ARBA00022777"/>
    </source>
</evidence>
<dbReference type="Gene3D" id="2.10.70.100">
    <property type="match status" value="2"/>
</dbReference>
<dbReference type="SUPFAM" id="SSF47384">
    <property type="entry name" value="Homodimeric domain of signal transducing histidine kinase"/>
    <property type="match status" value="1"/>
</dbReference>
<dbReference type="PRINTS" id="PR00344">
    <property type="entry name" value="BCTRLSENSOR"/>
</dbReference>
<dbReference type="SUPFAM" id="SSF55781">
    <property type="entry name" value="GAF domain-like"/>
    <property type="match status" value="1"/>
</dbReference>
<dbReference type="SMART" id="SM00387">
    <property type="entry name" value="HATPase_c"/>
    <property type="match status" value="1"/>
</dbReference>
<dbReference type="Pfam" id="PF01590">
    <property type="entry name" value="GAF"/>
    <property type="match status" value="1"/>
</dbReference>
<feature type="domain" description="Histidine kinase" evidence="8">
    <location>
        <begin position="1009"/>
        <end position="1234"/>
    </location>
</feature>
<dbReference type="GO" id="GO:0000155">
    <property type="term" value="F:phosphorelay sensor kinase activity"/>
    <property type="evidence" value="ECO:0007669"/>
    <property type="project" value="InterPro"/>
</dbReference>
<dbReference type="InterPro" id="IPR029016">
    <property type="entry name" value="GAF-like_dom_sf"/>
</dbReference>
<feature type="domain" description="PAC" evidence="11">
    <location>
        <begin position="664"/>
        <end position="716"/>
    </location>
</feature>
<evidence type="ECO:0000256" key="7">
    <source>
        <dbReference type="SAM" id="Coils"/>
    </source>
</evidence>
<keyword evidence="4" id="KW-0808">Transferase</keyword>
<dbReference type="PROSITE" id="PS50109">
    <property type="entry name" value="HIS_KIN"/>
    <property type="match status" value="1"/>
</dbReference>
<evidence type="ECO:0000313" key="12">
    <source>
        <dbReference type="EMBL" id="MBR0562656.1"/>
    </source>
</evidence>
<dbReference type="SUPFAM" id="SSF52172">
    <property type="entry name" value="CheY-like"/>
    <property type="match status" value="1"/>
</dbReference>
<evidence type="ECO:0000256" key="6">
    <source>
        <dbReference type="PROSITE-ProRule" id="PRU00169"/>
    </source>
</evidence>
<dbReference type="InterPro" id="IPR035965">
    <property type="entry name" value="PAS-like_dom_sf"/>
</dbReference>
<dbReference type="InterPro" id="IPR036097">
    <property type="entry name" value="HisK_dim/P_sf"/>
</dbReference>
<dbReference type="SMART" id="SM00388">
    <property type="entry name" value="HisKA"/>
    <property type="match status" value="1"/>
</dbReference>
<organism evidence="12">
    <name type="scientific">Coralloluteibacterium stylophorae</name>
    <dbReference type="NCBI Taxonomy" id="1776034"/>
    <lineage>
        <taxon>Bacteria</taxon>
        <taxon>Pseudomonadati</taxon>
        <taxon>Pseudomonadota</taxon>
        <taxon>Gammaproteobacteria</taxon>
        <taxon>Lysobacterales</taxon>
        <taxon>Lysobacteraceae</taxon>
        <taxon>Coralloluteibacterium</taxon>
    </lineage>
</organism>
<dbReference type="InterPro" id="IPR004358">
    <property type="entry name" value="Sig_transdc_His_kin-like_C"/>
</dbReference>
<dbReference type="GO" id="GO:0006355">
    <property type="term" value="P:regulation of DNA-templated transcription"/>
    <property type="evidence" value="ECO:0007669"/>
    <property type="project" value="InterPro"/>
</dbReference>
<feature type="domain" description="PAC" evidence="11">
    <location>
        <begin position="919"/>
        <end position="971"/>
    </location>
</feature>
<feature type="coiled-coil region" evidence="7">
    <location>
        <begin position="973"/>
        <end position="1000"/>
    </location>
</feature>
<dbReference type="Gene3D" id="3.30.450.20">
    <property type="entry name" value="PAS domain"/>
    <property type="match status" value="5"/>
</dbReference>
<reference evidence="12" key="1">
    <citation type="submission" date="2021-04" db="EMBL/GenBank/DDBJ databases">
        <authorList>
            <person name="Karlyshev A.V."/>
        </authorList>
    </citation>
    <scope>NUCLEOTIDE SEQUENCE</scope>
    <source>
        <strain evidence="12">LMG 29479</strain>
    </source>
</reference>
<dbReference type="InterPro" id="IPR003661">
    <property type="entry name" value="HisK_dim/P_dom"/>
</dbReference>
<dbReference type="SUPFAM" id="SSF55874">
    <property type="entry name" value="ATPase domain of HSP90 chaperone/DNA topoisomerase II/histidine kinase"/>
    <property type="match status" value="1"/>
</dbReference>